<dbReference type="Proteomes" id="UP000581135">
    <property type="component" value="Unassembled WGS sequence"/>
</dbReference>
<gene>
    <name evidence="3" type="ORF">FHR98_002866</name>
</gene>
<reference evidence="3 4" key="1">
    <citation type="submission" date="2020-08" db="EMBL/GenBank/DDBJ databases">
        <title>Genomic Encyclopedia of Type Strains, Phase III (KMG-III): the genomes of soil and plant-associated and newly described type strains.</title>
        <authorList>
            <person name="Whitman W."/>
        </authorList>
    </citation>
    <scope>NUCLEOTIDE SEQUENCE [LARGE SCALE GENOMIC DNA]</scope>
    <source>
        <strain evidence="3 4">CECT 8803</strain>
    </source>
</reference>
<name>A0A839SW86_9PROT</name>
<proteinExistence type="predicted"/>
<comment type="caution">
    <text evidence="3">The sequence shown here is derived from an EMBL/GenBank/DDBJ whole genome shotgun (WGS) entry which is preliminary data.</text>
</comment>
<keyword evidence="1" id="KW-0472">Membrane</keyword>
<evidence type="ECO:0000256" key="2">
    <source>
        <dbReference type="SAM" id="SignalP"/>
    </source>
</evidence>
<accession>A0A839SW86</accession>
<keyword evidence="2" id="KW-0732">Signal</keyword>
<dbReference type="EMBL" id="JACHXA010000009">
    <property type="protein sequence ID" value="MBB3066558.1"/>
    <property type="molecule type" value="Genomic_DNA"/>
</dbReference>
<dbReference type="AlphaFoldDB" id="A0A839SW86"/>
<dbReference type="InterPro" id="IPR019088">
    <property type="entry name" value="CHP02186-rel_TM"/>
</dbReference>
<evidence type="ECO:0000256" key="1">
    <source>
        <dbReference type="SAM" id="Phobius"/>
    </source>
</evidence>
<keyword evidence="1" id="KW-0812">Transmembrane</keyword>
<feature type="transmembrane region" description="Helical" evidence="1">
    <location>
        <begin position="227"/>
        <end position="248"/>
    </location>
</feature>
<dbReference type="Pfam" id="PF09608">
    <property type="entry name" value="Alph_Pro_TM"/>
    <property type="match status" value="1"/>
</dbReference>
<keyword evidence="1" id="KW-1133">Transmembrane helix</keyword>
<evidence type="ECO:0000313" key="4">
    <source>
        <dbReference type="Proteomes" id="UP000581135"/>
    </source>
</evidence>
<protein>
    <submittedName>
        <fullName evidence="3">Uncharacterized protein (TIGR02186 family)</fullName>
    </submittedName>
</protein>
<feature type="signal peptide" evidence="2">
    <location>
        <begin position="1"/>
        <end position="22"/>
    </location>
</feature>
<organism evidence="3 4">
    <name type="scientific">Limibacillus halophilus</name>
    <dbReference type="NCBI Taxonomy" id="1579333"/>
    <lineage>
        <taxon>Bacteria</taxon>
        <taxon>Pseudomonadati</taxon>
        <taxon>Pseudomonadota</taxon>
        <taxon>Alphaproteobacteria</taxon>
        <taxon>Rhodospirillales</taxon>
        <taxon>Rhodovibrionaceae</taxon>
        <taxon>Limibacillus</taxon>
    </lineage>
</organism>
<sequence length="251" mass="27514">MRRQHFLTITAMLALLMIGPSASRSTAPLIVDLSSHLVAITTDFSGSDTLLFGAVEEEGDIIVVIKGPPNNVAVYRKSRVLGVWANTARQTFEGVPSFLHIASSAPIEEIAPPRLQVRHQLNLNALIRDLPTAKASPNIAAQWKTALIEAMQNEKLYPKTVGKVRFVGGKLFRTNVSFPSTVPTGSYLIQIYLLRDGEMISALSTPLIVSRVGMEADIYFLAKQHSLFYGLGAILIALFAGWLAQVIFRRN</sequence>
<feature type="chain" id="PRO_5032623514" evidence="2">
    <location>
        <begin position="23"/>
        <end position="251"/>
    </location>
</feature>
<dbReference type="RefSeq" id="WP_183417390.1">
    <property type="nucleotide sequence ID" value="NZ_JACHXA010000009.1"/>
</dbReference>
<keyword evidence="4" id="KW-1185">Reference proteome</keyword>
<evidence type="ECO:0000313" key="3">
    <source>
        <dbReference type="EMBL" id="MBB3066558.1"/>
    </source>
</evidence>